<keyword evidence="3" id="KW-1185">Reference proteome</keyword>
<evidence type="ECO:0000313" key="2">
    <source>
        <dbReference type="EMBL" id="GJU03576.1"/>
    </source>
</evidence>
<evidence type="ECO:0000313" key="3">
    <source>
        <dbReference type="Proteomes" id="UP001151760"/>
    </source>
</evidence>
<reference evidence="2" key="2">
    <citation type="submission" date="2022-01" db="EMBL/GenBank/DDBJ databases">
        <authorList>
            <person name="Yamashiro T."/>
            <person name="Shiraishi A."/>
            <person name="Satake H."/>
            <person name="Nakayama K."/>
        </authorList>
    </citation>
    <scope>NUCLEOTIDE SEQUENCE</scope>
</reference>
<dbReference type="Proteomes" id="UP001151760">
    <property type="component" value="Unassembled WGS sequence"/>
</dbReference>
<gene>
    <name evidence="2" type="ORF">Tco_1113914</name>
</gene>
<proteinExistence type="predicted"/>
<feature type="compositionally biased region" description="Basic and acidic residues" evidence="1">
    <location>
        <begin position="105"/>
        <end position="114"/>
    </location>
</feature>
<evidence type="ECO:0000256" key="1">
    <source>
        <dbReference type="SAM" id="MobiDB-lite"/>
    </source>
</evidence>
<organism evidence="2 3">
    <name type="scientific">Tanacetum coccineum</name>
    <dbReference type="NCBI Taxonomy" id="301880"/>
    <lineage>
        <taxon>Eukaryota</taxon>
        <taxon>Viridiplantae</taxon>
        <taxon>Streptophyta</taxon>
        <taxon>Embryophyta</taxon>
        <taxon>Tracheophyta</taxon>
        <taxon>Spermatophyta</taxon>
        <taxon>Magnoliopsida</taxon>
        <taxon>eudicotyledons</taxon>
        <taxon>Gunneridae</taxon>
        <taxon>Pentapetalae</taxon>
        <taxon>asterids</taxon>
        <taxon>campanulids</taxon>
        <taxon>Asterales</taxon>
        <taxon>Asteraceae</taxon>
        <taxon>Asteroideae</taxon>
        <taxon>Anthemideae</taxon>
        <taxon>Anthemidinae</taxon>
        <taxon>Tanacetum</taxon>
    </lineage>
</organism>
<feature type="region of interest" description="Disordered" evidence="1">
    <location>
        <begin position="58"/>
        <end position="88"/>
    </location>
</feature>
<reference evidence="2" key="1">
    <citation type="journal article" date="2022" name="Int. J. Mol. Sci.">
        <title>Draft Genome of Tanacetum Coccineum: Genomic Comparison of Closely Related Tanacetum-Family Plants.</title>
        <authorList>
            <person name="Yamashiro T."/>
            <person name="Shiraishi A."/>
            <person name="Nakayama K."/>
            <person name="Satake H."/>
        </authorList>
    </citation>
    <scope>NUCLEOTIDE SEQUENCE</scope>
</reference>
<feature type="region of interest" description="Disordered" evidence="1">
    <location>
        <begin position="100"/>
        <end position="127"/>
    </location>
</feature>
<protein>
    <submittedName>
        <fullName evidence="2">Uncharacterized protein</fullName>
    </submittedName>
</protein>
<name>A0ABQ5IUP5_9ASTR</name>
<dbReference type="EMBL" id="BQNB010021168">
    <property type="protein sequence ID" value="GJU03576.1"/>
    <property type="molecule type" value="Genomic_DNA"/>
</dbReference>
<accession>A0ABQ5IUP5</accession>
<sequence>MSYCSTAVETWFKRVGGRVEVSVITALEFDIEKRGIANMALLIDRVDSGEEGVVLSHGELSRLNLPPPNNDPNVPEDEHAPAPKHAPIAPNLELIQLNDYLADNEEPKDKEEPIPKQALVAPARFAP</sequence>
<comment type="caution">
    <text evidence="2">The sequence shown here is derived from an EMBL/GenBank/DDBJ whole genome shotgun (WGS) entry which is preliminary data.</text>
</comment>